<dbReference type="Gene3D" id="3.40.109.10">
    <property type="entry name" value="NADH Oxidase"/>
    <property type="match status" value="1"/>
</dbReference>
<evidence type="ECO:0000313" key="12">
    <source>
        <dbReference type="Proteomes" id="UP000247498"/>
    </source>
</evidence>
<comment type="caution">
    <text evidence="11">The sequence shown here is derived from an EMBL/GenBank/DDBJ whole genome shotgun (WGS) entry which is preliminary data.</text>
</comment>
<dbReference type="InParanoid" id="A0A2V0P4Q7"/>
<comment type="cofactor">
    <cofactor evidence="1">
        <name>FMN</name>
        <dbReference type="ChEBI" id="CHEBI:58210"/>
    </cofactor>
</comment>
<dbReference type="InterPro" id="IPR029479">
    <property type="entry name" value="Nitroreductase"/>
</dbReference>
<dbReference type="Proteomes" id="UP000247498">
    <property type="component" value="Unassembled WGS sequence"/>
</dbReference>
<evidence type="ECO:0000256" key="7">
    <source>
        <dbReference type="ARBA" id="ARBA00023027"/>
    </source>
</evidence>
<dbReference type="InterPro" id="IPR000415">
    <property type="entry name" value="Nitroreductase-like"/>
</dbReference>
<evidence type="ECO:0000256" key="3">
    <source>
        <dbReference type="ARBA" id="ARBA00022630"/>
    </source>
</evidence>
<keyword evidence="7" id="KW-0520">NAD</keyword>
<evidence type="ECO:0000259" key="10">
    <source>
        <dbReference type="Pfam" id="PF00881"/>
    </source>
</evidence>
<dbReference type="OrthoDB" id="41362at2759"/>
<evidence type="ECO:0000256" key="4">
    <source>
        <dbReference type="ARBA" id="ARBA00022643"/>
    </source>
</evidence>
<protein>
    <submittedName>
        <fullName evidence="11">Nitroreductase</fullName>
    </submittedName>
</protein>
<keyword evidence="9" id="KW-1133">Transmembrane helix</keyword>
<dbReference type="PANTHER" id="PTHR43821:SF1">
    <property type="entry name" value="NAD(P)H NITROREDUCTASE YDJA-RELATED"/>
    <property type="match status" value="1"/>
</dbReference>
<keyword evidence="9" id="KW-0472">Membrane</keyword>
<reference evidence="11 12" key="1">
    <citation type="journal article" date="2018" name="Sci. Rep.">
        <title>Raphidocelis subcapitata (=Pseudokirchneriella subcapitata) provides an insight into genome evolution and environmental adaptations in the Sphaeropleales.</title>
        <authorList>
            <person name="Suzuki S."/>
            <person name="Yamaguchi H."/>
            <person name="Nakajima N."/>
            <person name="Kawachi M."/>
        </authorList>
    </citation>
    <scope>NUCLEOTIDE SEQUENCE [LARGE SCALE GENOMIC DNA]</scope>
    <source>
        <strain evidence="11 12">NIES-35</strain>
    </source>
</reference>
<keyword evidence="6" id="KW-0560">Oxidoreductase</keyword>
<feature type="domain" description="Nitroreductase" evidence="10">
    <location>
        <begin position="102"/>
        <end position="266"/>
    </location>
</feature>
<evidence type="ECO:0000256" key="1">
    <source>
        <dbReference type="ARBA" id="ARBA00001917"/>
    </source>
</evidence>
<dbReference type="STRING" id="307507.A0A2V0P4Q7"/>
<dbReference type="AlphaFoldDB" id="A0A2V0P4Q7"/>
<keyword evidence="4" id="KW-0288">FMN</keyword>
<evidence type="ECO:0000256" key="2">
    <source>
        <dbReference type="ARBA" id="ARBA00007118"/>
    </source>
</evidence>
<feature type="region of interest" description="Disordered" evidence="8">
    <location>
        <begin position="1"/>
        <end position="32"/>
    </location>
</feature>
<evidence type="ECO:0000256" key="5">
    <source>
        <dbReference type="ARBA" id="ARBA00022857"/>
    </source>
</evidence>
<dbReference type="Pfam" id="PF00881">
    <property type="entry name" value="Nitroreductase"/>
    <property type="match status" value="1"/>
</dbReference>
<dbReference type="SUPFAM" id="SSF55469">
    <property type="entry name" value="FMN-dependent nitroreductase-like"/>
    <property type="match status" value="1"/>
</dbReference>
<dbReference type="InterPro" id="IPR052530">
    <property type="entry name" value="NAD(P)H_nitroreductase"/>
</dbReference>
<evidence type="ECO:0000256" key="8">
    <source>
        <dbReference type="SAM" id="MobiDB-lite"/>
    </source>
</evidence>
<sequence length="291" mass="30321">MAAPEASRAASASGAAVPVPPPPPAGGARRASAGRGSGPVLLAAAGPLSAVAAAVAVATGVLTAPTALLGLALLGAAAAILRALLEPAAGGLPPLAQALALIRGRRAIFPRDFSGAKLERWQIEAMLEAARWAPTHKKTEPWRFVVLGGQAKGEFEALTIKLCRERLPADKAEATVAKLERKAGKDWKSVSNYIAICMKRHADQLPEWEEVAAVSCAVQNAWLAATAAGVACYWSSWQEAARTAPEMLEFLGMEPGDQCLGFIVAGVAEPGRAEGYKAARRPLEAIAEWRL</sequence>
<gene>
    <name evidence="11" type="ORF">Rsub_08020</name>
</gene>
<accession>A0A2V0P4Q7</accession>
<feature type="transmembrane region" description="Helical" evidence="9">
    <location>
        <begin position="40"/>
        <end position="61"/>
    </location>
</feature>
<keyword evidence="9" id="KW-0812">Transmembrane</keyword>
<dbReference type="GO" id="GO:0016491">
    <property type="term" value="F:oxidoreductase activity"/>
    <property type="evidence" value="ECO:0007669"/>
    <property type="project" value="UniProtKB-KW"/>
</dbReference>
<evidence type="ECO:0000256" key="6">
    <source>
        <dbReference type="ARBA" id="ARBA00023002"/>
    </source>
</evidence>
<dbReference type="EMBL" id="BDRX01000056">
    <property type="protein sequence ID" value="GBF94848.1"/>
    <property type="molecule type" value="Genomic_DNA"/>
</dbReference>
<comment type="similarity">
    <text evidence="2">Belongs to the nitroreductase family.</text>
</comment>
<keyword evidence="3" id="KW-0285">Flavoprotein</keyword>
<organism evidence="11 12">
    <name type="scientific">Raphidocelis subcapitata</name>
    <dbReference type="NCBI Taxonomy" id="307507"/>
    <lineage>
        <taxon>Eukaryota</taxon>
        <taxon>Viridiplantae</taxon>
        <taxon>Chlorophyta</taxon>
        <taxon>core chlorophytes</taxon>
        <taxon>Chlorophyceae</taxon>
        <taxon>CS clade</taxon>
        <taxon>Sphaeropleales</taxon>
        <taxon>Selenastraceae</taxon>
        <taxon>Raphidocelis</taxon>
    </lineage>
</organism>
<evidence type="ECO:0000313" key="11">
    <source>
        <dbReference type="EMBL" id="GBF94848.1"/>
    </source>
</evidence>
<keyword evidence="5" id="KW-0521">NADP</keyword>
<feature type="compositionally biased region" description="Low complexity" evidence="8">
    <location>
        <begin position="1"/>
        <end position="17"/>
    </location>
</feature>
<name>A0A2V0P4Q7_9CHLO</name>
<dbReference type="InterPro" id="IPR026021">
    <property type="entry name" value="YdjA-like"/>
</dbReference>
<keyword evidence="12" id="KW-1185">Reference proteome</keyword>
<proteinExistence type="inferred from homology"/>
<dbReference type="PANTHER" id="PTHR43821">
    <property type="entry name" value="NAD(P)H NITROREDUCTASE YDJA-RELATED"/>
    <property type="match status" value="1"/>
</dbReference>
<evidence type="ECO:0000256" key="9">
    <source>
        <dbReference type="SAM" id="Phobius"/>
    </source>
</evidence>
<dbReference type="CDD" id="cd02135">
    <property type="entry name" value="YdjA-like"/>
    <property type="match status" value="1"/>
</dbReference>